<name>A0ACA9R9E7_9GLOM</name>
<comment type="caution">
    <text evidence="1">The sequence shown here is derived from an EMBL/GenBank/DDBJ whole genome shotgun (WGS) entry which is preliminary data.</text>
</comment>
<reference evidence="1" key="1">
    <citation type="submission" date="2021-06" db="EMBL/GenBank/DDBJ databases">
        <authorList>
            <person name="Kallberg Y."/>
            <person name="Tangrot J."/>
            <person name="Rosling A."/>
        </authorList>
    </citation>
    <scope>NUCLEOTIDE SEQUENCE</scope>
    <source>
        <strain evidence="1">CL356</strain>
    </source>
</reference>
<feature type="non-terminal residue" evidence="1">
    <location>
        <position position="1"/>
    </location>
</feature>
<gene>
    <name evidence="1" type="ORF">ACOLOM_LOCUS14435</name>
</gene>
<feature type="non-terminal residue" evidence="1">
    <location>
        <position position="140"/>
    </location>
</feature>
<keyword evidence="2" id="KW-1185">Reference proteome</keyword>
<proteinExistence type="predicted"/>
<dbReference type="EMBL" id="CAJVPT010073936">
    <property type="protein sequence ID" value="CAG8783570.1"/>
    <property type="molecule type" value="Genomic_DNA"/>
</dbReference>
<sequence length="140" mass="15107">KNDIILVNSPASSSKSLNGGKHKSGKSKNYNGSTSQSLSSKSSPQIPASPNCVQLSSSSKSSKKSTSSSKMVQILLGFPDGHLTLEEDVDPYLTKIGGIPNWLVASCPISYDFIICENCGKEMFLLFQGYMPFEDSAYDR</sequence>
<evidence type="ECO:0000313" key="1">
    <source>
        <dbReference type="EMBL" id="CAG8783570.1"/>
    </source>
</evidence>
<evidence type="ECO:0000313" key="2">
    <source>
        <dbReference type="Proteomes" id="UP000789525"/>
    </source>
</evidence>
<organism evidence="1 2">
    <name type="scientific">Acaulospora colombiana</name>
    <dbReference type="NCBI Taxonomy" id="27376"/>
    <lineage>
        <taxon>Eukaryota</taxon>
        <taxon>Fungi</taxon>
        <taxon>Fungi incertae sedis</taxon>
        <taxon>Mucoromycota</taxon>
        <taxon>Glomeromycotina</taxon>
        <taxon>Glomeromycetes</taxon>
        <taxon>Diversisporales</taxon>
        <taxon>Acaulosporaceae</taxon>
        <taxon>Acaulospora</taxon>
    </lineage>
</organism>
<dbReference type="Proteomes" id="UP000789525">
    <property type="component" value="Unassembled WGS sequence"/>
</dbReference>
<protein>
    <submittedName>
        <fullName evidence="1">9132_t:CDS:1</fullName>
    </submittedName>
</protein>
<accession>A0ACA9R9E7</accession>